<reference evidence="1" key="1">
    <citation type="submission" date="2021-01" db="EMBL/GenBank/DDBJ databases">
        <authorList>
            <person name="Sun Q."/>
        </authorList>
    </citation>
    <scope>NUCLEOTIDE SEQUENCE</scope>
    <source>
        <strain evidence="1">YIM B02566</strain>
    </source>
</reference>
<keyword evidence="2" id="KW-1185">Reference proteome</keyword>
<comment type="caution">
    <text evidence="1">The sequence shown here is derived from an EMBL/GenBank/DDBJ whole genome shotgun (WGS) entry which is preliminary data.</text>
</comment>
<evidence type="ECO:0000313" key="1">
    <source>
        <dbReference type="EMBL" id="MBK1866169.1"/>
    </source>
</evidence>
<dbReference type="Proteomes" id="UP000616151">
    <property type="component" value="Unassembled WGS sequence"/>
</dbReference>
<gene>
    <name evidence="1" type="ORF">JHL16_07360</name>
</gene>
<accession>A0ACC5R0I4</accession>
<organism evidence="1 2">
    <name type="scientific">Taklimakanibacter albus</name>
    <dbReference type="NCBI Taxonomy" id="2800327"/>
    <lineage>
        <taxon>Bacteria</taxon>
        <taxon>Pseudomonadati</taxon>
        <taxon>Pseudomonadota</taxon>
        <taxon>Alphaproteobacteria</taxon>
        <taxon>Hyphomicrobiales</taxon>
        <taxon>Aestuariivirgaceae</taxon>
        <taxon>Taklimakanibacter</taxon>
    </lineage>
</organism>
<sequence>MLQTIITILGIAAAIGLAIRFALKLMAALRKKRQAPDDFFARVKPLLADARYEGEGLPGYPQLVGKYQGHGVRLHPVVDTLAIRKLPSIWLLATIAEPLPLTATFDLMMRAAGPTTFSNFDHLPVTLEGLPDLPLYAVVRTDDPEHVLPYHVVAPHLGIFQAPMAKELLITPKGCRLVWQLAEADRVRYGVFRQAEFGEVTLDPDLVRDLLDHLLSLRKSILEWSSPS</sequence>
<protein>
    <submittedName>
        <fullName evidence="1">Uncharacterized protein</fullName>
    </submittedName>
</protein>
<evidence type="ECO:0000313" key="2">
    <source>
        <dbReference type="Proteomes" id="UP000616151"/>
    </source>
</evidence>
<name>A0ACC5R0I4_9HYPH</name>
<dbReference type="EMBL" id="JAENHL010000006">
    <property type="protein sequence ID" value="MBK1866169.1"/>
    <property type="molecule type" value="Genomic_DNA"/>
</dbReference>
<proteinExistence type="predicted"/>